<dbReference type="Proteomes" id="UP000054302">
    <property type="component" value="Unassembled WGS sequence"/>
</dbReference>
<feature type="domain" description="SHSP" evidence="4">
    <location>
        <begin position="46"/>
        <end position="206"/>
    </location>
</feature>
<dbReference type="AlphaFoldDB" id="A0A0D1Z5B5"/>
<dbReference type="InterPro" id="IPR008978">
    <property type="entry name" value="HSP20-like_chaperone"/>
</dbReference>
<name>A0A0D1Z5B5_EXOME</name>
<organism evidence="5 6">
    <name type="scientific">Exophiala mesophila</name>
    <name type="common">Black yeast-like fungus</name>
    <dbReference type="NCBI Taxonomy" id="212818"/>
    <lineage>
        <taxon>Eukaryota</taxon>
        <taxon>Fungi</taxon>
        <taxon>Dikarya</taxon>
        <taxon>Ascomycota</taxon>
        <taxon>Pezizomycotina</taxon>
        <taxon>Eurotiomycetes</taxon>
        <taxon>Chaetothyriomycetidae</taxon>
        <taxon>Chaetothyriales</taxon>
        <taxon>Herpotrichiellaceae</taxon>
        <taxon>Exophiala</taxon>
    </lineage>
</organism>
<dbReference type="PANTHER" id="PTHR11527">
    <property type="entry name" value="HEAT-SHOCK PROTEIN 20 FAMILY MEMBER"/>
    <property type="match status" value="1"/>
</dbReference>
<evidence type="ECO:0000313" key="6">
    <source>
        <dbReference type="Proteomes" id="UP000054302"/>
    </source>
</evidence>
<keyword evidence="6" id="KW-1185">Reference proteome</keyword>
<proteinExistence type="inferred from homology"/>
<evidence type="ECO:0000256" key="2">
    <source>
        <dbReference type="PROSITE-ProRule" id="PRU00285"/>
    </source>
</evidence>
<evidence type="ECO:0000256" key="3">
    <source>
        <dbReference type="RuleBase" id="RU003616"/>
    </source>
</evidence>
<dbReference type="CDD" id="cd06464">
    <property type="entry name" value="ACD_sHsps-like"/>
    <property type="match status" value="1"/>
</dbReference>
<comment type="similarity">
    <text evidence="2 3">Belongs to the small heat shock protein (HSP20) family.</text>
</comment>
<protein>
    <recommendedName>
        <fullName evidence="4">SHSP domain-containing protein</fullName>
    </recommendedName>
</protein>
<evidence type="ECO:0000313" key="5">
    <source>
        <dbReference type="EMBL" id="KIV89987.1"/>
    </source>
</evidence>
<dbReference type="STRING" id="212818.A0A0D1Z5B5"/>
<dbReference type="OMA" id="YHIPKAD"/>
<dbReference type="Pfam" id="PF00011">
    <property type="entry name" value="HSP20"/>
    <property type="match status" value="1"/>
</dbReference>
<evidence type="ECO:0000256" key="1">
    <source>
        <dbReference type="ARBA" id="ARBA00023016"/>
    </source>
</evidence>
<dbReference type="PROSITE" id="PS01031">
    <property type="entry name" value="SHSP"/>
    <property type="match status" value="1"/>
</dbReference>
<dbReference type="VEuPathDB" id="FungiDB:PV10_07338"/>
<dbReference type="OrthoDB" id="1431247at2759"/>
<keyword evidence="1" id="KW-0346">Stress response</keyword>
<gene>
    <name evidence="5" type="ORF">PV10_07338</name>
</gene>
<dbReference type="RefSeq" id="XP_016221561.1">
    <property type="nucleotide sequence ID" value="XM_016372229.1"/>
</dbReference>
<reference evidence="5 6" key="1">
    <citation type="submission" date="2015-01" db="EMBL/GenBank/DDBJ databases">
        <title>The Genome Sequence of Exophiala mesophila CBS40295.</title>
        <authorList>
            <consortium name="The Broad Institute Genomics Platform"/>
            <person name="Cuomo C."/>
            <person name="de Hoog S."/>
            <person name="Gorbushina A."/>
            <person name="Stielow B."/>
            <person name="Teixiera M."/>
            <person name="Abouelleil A."/>
            <person name="Chapman S.B."/>
            <person name="Priest M."/>
            <person name="Young S.K."/>
            <person name="Wortman J."/>
            <person name="Nusbaum C."/>
            <person name="Birren B."/>
        </authorList>
    </citation>
    <scope>NUCLEOTIDE SEQUENCE [LARGE SCALE GENOMIC DNA]</scope>
    <source>
        <strain evidence="5 6">CBS 40295</strain>
    </source>
</reference>
<dbReference type="InterPro" id="IPR031107">
    <property type="entry name" value="Small_HSP"/>
</dbReference>
<evidence type="ECO:0000259" key="4">
    <source>
        <dbReference type="PROSITE" id="PS01031"/>
    </source>
</evidence>
<dbReference type="EMBL" id="KN847524">
    <property type="protein sequence ID" value="KIV89987.1"/>
    <property type="molecule type" value="Genomic_DNA"/>
</dbReference>
<dbReference type="GeneID" id="27325183"/>
<dbReference type="InterPro" id="IPR002068">
    <property type="entry name" value="A-crystallin/Hsp20_dom"/>
</dbReference>
<sequence length="216" mass="24670">MSYMFYPQIEPYPTTYVSHTYPEKGHHLHHLPLPYLAHKAHKAVHDKDLDVHQSHADVRETMKNFYIEVEMPGVSDKAQMHIRWTTTRTLLLSTKFTRPEIPEDELFEVPVIKSRPGTPKPNHLEVAAQEVVHHGSDAGSTKLVKKEPHLTTHERQIGEMLRAFNFPVDVDRDNTHARLEAGLLRIVVPKVQHEDVEHPPVTVKVANAGMPDGFSE</sequence>
<dbReference type="SUPFAM" id="SSF49764">
    <property type="entry name" value="HSP20-like chaperones"/>
    <property type="match status" value="1"/>
</dbReference>
<dbReference type="Gene3D" id="2.60.40.790">
    <property type="match status" value="1"/>
</dbReference>
<accession>A0A0D1Z5B5</accession>